<evidence type="ECO:0000259" key="9">
    <source>
        <dbReference type="Pfam" id="PF17768"/>
    </source>
</evidence>
<dbReference type="Pfam" id="PF17768">
    <property type="entry name" value="RecJ_OB"/>
    <property type="match status" value="1"/>
</dbReference>
<dbReference type="SUPFAM" id="SSF64182">
    <property type="entry name" value="DHH phosphoesterases"/>
    <property type="match status" value="1"/>
</dbReference>
<name>A0A1G8VXE7_9LACT</name>
<evidence type="ECO:0000256" key="5">
    <source>
        <dbReference type="ARBA" id="ARBA00022839"/>
    </source>
</evidence>
<dbReference type="Pfam" id="PF10141">
    <property type="entry name" value="ssDNA-exonuc_C"/>
    <property type="match status" value="1"/>
</dbReference>
<dbReference type="GO" id="GO:0008409">
    <property type="term" value="F:5'-3' exonuclease activity"/>
    <property type="evidence" value="ECO:0007669"/>
    <property type="project" value="InterPro"/>
</dbReference>
<protein>
    <recommendedName>
        <fullName evidence="2">Single-stranded-DNA-specific exonuclease RecJ</fullName>
    </recommendedName>
</protein>
<dbReference type="STRING" id="426701.SAMN04488098_1002128"/>
<dbReference type="InterPro" id="IPR003156">
    <property type="entry name" value="DHHA1_dom"/>
</dbReference>
<evidence type="ECO:0000256" key="3">
    <source>
        <dbReference type="ARBA" id="ARBA00022722"/>
    </source>
</evidence>
<organism evidence="10 11">
    <name type="scientific">Alkalibacterium thalassium</name>
    <dbReference type="NCBI Taxonomy" id="426701"/>
    <lineage>
        <taxon>Bacteria</taxon>
        <taxon>Bacillati</taxon>
        <taxon>Bacillota</taxon>
        <taxon>Bacilli</taxon>
        <taxon>Lactobacillales</taxon>
        <taxon>Carnobacteriaceae</taxon>
        <taxon>Alkalibacterium</taxon>
    </lineage>
</organism>
<comment type="similarity">
    <text evidence="1">Belongs to the RecJ family.</text>
</comment>
<proteinExistence type="inferred from homology"/>
<evidence type="ECO:0000313" key="10">
    <source>
        <dbReference type="EMBL" id="SDJ70497.1"/>
    </source>
</evidence>
<reference evidence="11" key="1">
    <citation type="submission" date="2016-10" db="EMBL/GenBank/DDBJ databases">
        <authorList>
            <person name="Varghese N."/>
            <person name="Submissions S."/>
        </authorList>
    </citation>
    <scope>NUCLEOTIDE SEQUENCE [LARGE SCALE GENOMIC DNA]</scope>
    <source>
        <strain evidence="11">DSM 19181</strain>
    </source>
</reference>
<dbReference type="InterPro" id="IPR041122">
    <property type="entry name" value="RecJ_OB"/>
</dbReference>
<sequence>MLAETIWRNNTIGDDQAISDLAAEMNQSKTFIRLCMARGLTTKEDISHFMTPTAEWFHDPFELKDMDRTIERIQKAIELHQKITIYGDYDADGVTSTTILYEAIEMLGGNVDYFIPNRFVEGYGPNINAFERLVEQGTELIVTVDNGIAGHDAINRANELGIDVIVTDHHECPEKLPQAYSIVHPKHPEGSYPFKELAGAGVSLKVAQALLGELPEEMIELAMIGTIADVVSLTDENRALAYFGLKLIRQTQRVGLQSLLKQAEIFREDIDEETIGFKLAPPVNAVGRLGDATMVVDLLTTYDEKNAEDLSRKVMEKNSERKNIVSQITGEALSRVDEQQNDQVIVLKDEKWHQGVLGIVASKVTEKTGKPALIFSVDQETGIMKGSGRSVSGFNLFDCMQQTSHLLSSFGGHEMACGVSLELTNLETFYDALQKSAKNLVGDRALKTELTIDVTAEWEDLSIDLITELDQLRPFGQDNRKPIFNISSVVPEGARLIGANQDHLKSLVTKNDTKMDLIAFGASDWFDVFKTQPEIDVAGYVSINEWNGNRKVQIQAVDFKSREKIVIDRRQSTLKSEVFLDSEGHYVFFQKAVYNKWQEQIHPEATCQLVDMSTELYSVSKTTKIIVVDTPDHLELFRTVYRNYVKQSFYLYLYCPNEYYFKGMPKRSTFSSLYKWLRTKETVDLSKDTRELVTKLNIDKEVAKFMLMVFLENEFVTIEDGKVRVVADPDPKKLEDTKTYKRRLEQIAVEEKLVYSSFNELMAAINDTD</sequence>
<gene>
    <name evidence="10" type="ORF">SAMN04488098_1002128</name>
</gene>
<dbReference type="EMBL" id="FNFK01000002">
    <property type="protein sequence ID" value="SDJ70497.1"/>
    <property type="molecule type" value="Genomic_DNA"/>
</dbReference>
<evidence type="ECO:0000259" key="7">
    <source>
        <dbReference type="Pfam" id="PF02272"/>
    </source>
</evidence>
<dbReference type="Gene3D" id="3.90.1640.30">
    <property type="match status" value="1"/>
</dbReference>
<feature type="domain" description="DHHA1" evidence="7">
    <location>
        <begin position="341"/>
        <end position="437"/>
    </location>
</feature>
<keyword evidence="11" id="KW-1185">Reference proteome</keyword>
<dbReference type="AlphaFoldDB" id="A0A1G8VXE7"/>
<keyword evidence="4" id="KW-0378">Hydrolase</keyword>
<dbReference type="Pfam" id="PF02272">
    <property type="entry name" value="DHHA1"/>
    <property type="match status" value="1"/>
</dbReference>
<evidence type="ECO:0000256" key="2">
    <source>
        <dbReference type="ARBA" id="ARBA00019841"/>
    </source>
</evidence>
<accession>A0A1G8VXE7</accession>
<dbReference type="InterPro" id="IPR018779">
    <property type="entry name" value="RecJ_C"/>
</dbReference>
<dbReference type="Gene3D" id="3.10.310.30">
    <property type="match status" value="1"/>
</dbReference>
<dbReference type="InterPro" id="IPR004610">
    <property type="entry name" value="RecJ"/>
</dbReference>
<dbReference type="Proteomes" id="UP000199433">
    <property type="component" value="Unassembled WGS sequence"/>
</dbReference>
<feature type="domain" description="DDH" evidence="6">
    <location>
        <begin position="82"/>
        <end position="226"/>
    </location>
</feature>
<dbReference type="InterPro" id="IPR001667">
    <property type="entry name" value="DDH_dom"/>
</dbReference>
<dbReference type="OrthoDB" id="9809852at2"/>
<evidence type="ECO:0000259" key="8">
    <source>
        <dbReference type="Pfam" id="PF10141"/>
    </source>
</evidence>
<keyword evidence="5 10" id="KW-0269">Exonuclease</keyword>
<evidence type="ECO:0000259" key="6">
    <source>
        <dbReference type="Pfam" id="PF01368"/>
    </source>
</evidence>
<dbReference type="PANTHER" id="PTHR30255:SF2">
    <property type="entry name" value="SINGLE-STRANDED-DNA-SPECIFIC EXONUCLEASE RECJ"/>
    <property type="match status" value="1"/>
</dbReference>
<feature type="domain" description="Single-stranded-DNA-specific exonuclease RecJ C-terminal" evidence="8">
    <location>
        <begin position="566"/>
        <end position="761"/>
    </location>
</feature>
<evidence type="ECO:0000313" key="11">
    <source>
        <dbReference type="Proteomes" id="UP000199433"/>
    </source>
</evidence>
<dbReference type="NCBIfam" id="TIGR00644">
    <property type="entry name" value="recJ"/>
    <property type="match status" value="1"/>
</dbReference>
<evidence type="ECO:0000256" key="1">
    <source>
        <dbReference type="ARBA" id="ARBA00005915"/>
    </source>
</evidence>
<keyword evidence="3" id="KW-0540">Nuclease</keyword>
<dbReference type="PANTHER" id="PTHR30255">
    <property type="entry name" value="SINGLE-STRANDED-DNA-SPECIFIC EXONUCLEASE RECJ"/>
    <property type="match status" value="1"/>
</dbReference>
<dbReference type="GO" id="GO:0006281">
    <property type="term" value="P:DNA repair"/>
    <property type="evidence" value="ECO:0007669"/>
    <property type="project" value="InterPro"/>
</dbReference>
<dbReference type="RefSeq" id="WP_091264512.1">
    <property type="nucleotide sequence ID" value="NZ_FNFK01000002.1"/>
</dbReference>
<dbReference type="InterPro" id="IPR051673">
    <property type="entry name" value="SSDNA_exonuclease_RecJ"/>
</dbReference>
<dbReference type="InterPro" id="IPR038763">
    <property type="entry name" value="DHH_sf"/>
</dbReference>
<dbReference type="GO" id="GO:0006310">
    <property type="term" value="P:DNA recombination"/>
    <property type="evidence" value="ECO:0007669"/>
    <property type="project" value="InterPro"/>
</dbReference>
<dbReference type="Pfam" id="PF01368">
    <property type="entry name" value="DHH"/>
    <property type="match status" value="1"/>
</dbReference>
<evidence type="ECO:0000256" key="4">
    <source>
        <dbReference type="ARBA" id="ARBA00022801"/>
    </source>
</evidence>
<dbReference type="GO" id="GO:0003676">
    <property type="term" value="F:nucleic acid binding"/>
    <property type="evidence" value="ECO:0007669"/>
    <property type="project" value="InterPro"/>
</dbReference>
<feature type="domain" description="RecJ OB" evidence="9">
    <location>
        <begin position="452"/>
        <end position="558"/>
    </location>
</feature>